<dbReference type="Pfam" id="PF24568">
    <property type="entry name" value="CC_PcsB"/>
    <property type="match status" value="1"/>
</dbReference>
<dbReference type="SUPFAM" id="SSF57997">
    <property type="entry name" value="Tropomyosin"/>
    <property type="match status" value="1"/>
</dbReference>
<dbReference type="PANTHER" id="PTHR47053:SF1">
    <property type="entry name" value="MUREIN DD-ENDOPEPTIDASE MEPH-RELATED"/>
    <property type="match status" value="1"/>
</dbReference>
<dbReference type="InterPro" id="IPR038765">
    <property type="entry name" value="Papain-like_cys_pep_sf"/>
</dbReference>
<feature type="coiled-coil region" evidence="6">
    <location>
        <begin position="28"/>
        <end position="107"/>
    </location>
</feature>
<feature type="domain" description="NlpC/P60" evidence="8">
    <location>
        <begin position="249"/>
        <end position="364"/>
    </location>
</feature>
<evidence type="ECO:0000256" key="2">
    <source>
        <dbReference type="ARBA" id="ARBA00022670"/>
    </source>
</evidence>
<evidence type="ECO:0000256" key="5">
    <source>
        <dbReference type="ARBA" id="ARBA00022807"/>
    </source>
</evidence>
<dbReference type="Gene3D" id="6.10.250.3150">
    <property type="match status" value="1"/>
</dbReference>
<dbReference type="Gene3D" id="3.90.1720.10">
    <property type="entry name" value="endopeptidase domain like (from Nostoc punctiforme)"/>
    <property type="match status" value="1"/>
</dbReference>
<dbReference type="SUPFAM" id="SSF54001">
    <property type="entry name" value="Cysteine proteinases"/>
    <property type="match status" value="1"/>
</dbReference>
<keyword evidence="3 7" id="KW-0732">Signal</keyword>
<keyword evidence="6" id="KW-0175">Coiled coil</keyword>
<keyword evidence="5" id="KW-0788">Thiol protease</keyword>
<name>A0ABN1J5P5_9CLOT</name>
<dbReference type="PANTHER" id="PTHR47053">
    <property type="entry name" value="MUREIN DD-ENDOPEPTIDASE MEPH-RELATED"/>
    <property type="match status" value="1"/>
</dbReference>
<proteinExistence type="inferred from homology"/>
<evidence type="ECO:0000256" key="4">
    <source>
        <dbReference type="ARBA" id="ARBA00022801"/>
    </source>
</evidence>
<keyword evidence="10" id="KW-1185">Reference proteome</keyword>
<evidence type="ECO:0000259" key="8">
    <source>
        <dbReference type="PROSITE" id="PS51935"/>
    </source>
</evidence>
<dbReference type="Pfam" id="PF00877">
    <property type="entry name" value="NLPC_P60"/>
    <property type="match status" value="1"/>
</dbReference>
<protein>
    <submittedName>
        <fullName evidence="9">NlpC/P60 family protein</fullName>
    </submittedName>
</protein>
<evidence type="ECO:0000313" key="10">
    <source>
        <dbReference type="Proteomes" id="UP001500339"/>
    </source>
</evidence>
<keyword evidence="4" id="KW-0378">Hydrolase</keyword>
<feature type="signal peptide" evidence="7">
    <location>
        <begin position="1"/>
        <end position="24"/>
    </location>
</feature>
<dbReference type="Proteomes" id="UP001500339">
    <property type="component" value="Unassembled WGS sequence"/>
</dbReference>
<dbReference type="RefSeq" id="WP_343770636.1">
    <property type="nucleotide sequence ID" value="NZ_BAAACF010000003.1"/>
</dbReference>
<comment type="caution">
    <text evidence="9">The sequence shown here is derived from an EMBL/GenBank/DDBJ whole genome shotgun (WGS) entry which is preliminary data.</text>
</comment>
<evidence type="ECO:0000256" key="7">
    <source>
        <dbReference type="SAM" id="SignalP"/>
    </source>
</evidence>
<comment type="similarity">
    <text evidence="1">Belongs to the peptidase C40 family.</text>
</comment>
<evidence type="ECO:0000313" key="9">
    <source>
        <dbReference type="EMBL" id="GAA0728760.1"/>
    </source>
</evidence>
<dbReference type="InterPro" id="IPR057309">
    <property type="entry name" value="PcsB_CC"/>
</dbReference>
<dbReference type="InterPro" id="IPR051202">
    <property type="entry name" value="Peptidase_C40"/>
</dbReference>
<sequence length="364" mass="40961">MNKKLVSVITACVLVGTLSAPVLAEPLTDKIKNQQQKIEENRKSLQDVQNKQEDIEVELSKLDNEIEGLLRKIDDTKKKISDTEKEIKIVEKEIEQAEKDIVAEQELFDKRVRAMYISGVGSYLEMLLESEGISDFISRADSIKKIMELDKKIIAELNEKKLAIEKKKEVLRIENDKLLALKADNEKKLADIDSKKSVQDKLLAELNRQERMYSSNIKESQRIIDAAKAEINAIRNNTPKYTPSRGSSPISSNSIVAYASNFLGTPYQWGGNGPKTFDCSGFTRYVFNHFGVTIPRVSQDQQNFGTPIARGDLQPGDLVFFGYPAHHVGIYVGNNAYIHAPRTGDVIKISPLTRSDYSGARRVR</sequence>
<keyword evidence="2" id="KW-0645">Protease</keyword>
<evidence type="ECO:0000256" key="3">
    <source>
        <dbReference type="ARBA" id="ARBA00022729"/>
    </source>
</evidence>
<evidence type="ECO:0000256" key="6">
    <source>
        <dbReference type="SAM" id="Coils"/>
    </source>
</evidence>
<dbReference type="InterPro" id="IPR000064">
    <property type="entry name" value="NLP_P60_dom"/>
</dbReference>
<accession>A0ABN1J5P5</accession>
<dbReference type="EMBL" id="BAAACF010000003">
    <property type="protein sequence ID" value="GAA0728760.1"/>
    <property type="molecule type" value="Genomic_DNA"/>
</dbReference>
<evidence type="ECO:0000256" key="1">
    <source>
        <dbReference type="ARBA" id="ARBA00007074"/>
    </source>
</evidence>
<organism evidence="9 10">
    <name type="scientific">Clostridium malenominatum</name>
    <dbReference type="NCBI Taxonomy" id="1539"/>
    <lineage>
        <taxon>Bacteria</taxon>
        <taxon>Bacillati</taxon>
        <taxon>Bacillota</taxon>
        <taxon>Clostridia</taxon>
        <taxon>Eubacteriales</taxon>
        <taxon>Clostridiaceae</taxon>
        <taxon>Clostridium</taxon>
    </lineage>
</organism>
<feature type="chain" id="PRO_5045900811" evidence="7">
    <location>
        <begin position="25"/>
        <end position="364"/>
    </location>
</feature>
<reference evidence="9 10" key="1">
    <citation type="journal article" date="2019" name="Int. J. Syst. Evol. Microbiol.">
        <title>The Global Catalogue of Microorganisms (GCM) 10K type strain sequencing project: providing services to taxonomists for standard genome sequencing and annotation.</title>
        <authorList>
            <consortium name="The Broad Institute Genomics Platform"/>
            <consortium name="The Broad Institute Genome Sequencing Center for Infectious Disease"/>
            <person name="Wu L."/>
            <person name="Ma J."/>
        </authorList>
    </citation>
    <scope>NUCLEOTIDE SEQUENCE [LARGE SCALE GENOMIC DNA]</scope>
    <source>
        <strain evidence="9 10">JCM 1405</strain>
    </source>
</reference>
<gene>
    <name evidence="9" type="ORF">GCM10008905_28060</name>
</gene>
<dbReference type="PROSITE" id="PS51935">
    <property type="entry name" value="NLPC_P60"/>
    <property type="match status" value="1"/>
</dbReference>